<evidence type="ECO:0000256" key="1">
    <source>
        <dbReference type="SAM" id="MobiDB-lite"/>
    </source>
</evidence>
<feature type="region of interest" description="Disordered" evidence="1">
    <location>
        <begin position="1"/>
        <end position="36"/>
    </location>
</feature>
<dbReference type="AlphaFoldDB" id="A0A1T4XIJ2"/>
<organism evidence="2 3">
    <name type="scientific">Gemmiger formicilis</name>
    <dbReference type="NCBI Taxonomy" id="745368"/>
    <lineage>
        <taxon>Bacteria</taxon>
        <taxon>Bacillati</taxon>
        <taxon>Bacillota</taxon>
        <taxon>Clostridia</taxon>
        <taxon>Eubacteriales</taxon>
        <taxon>Gemmiger</taxon>
    </lineage>
</organism>
<evidence type="ECO:0000313" key="2">
    <source>
        <dbReference type="EMBL" id="SKA88948.1"/>
    </source>
</evidence>
<proteinExistence type="predicted"/>
<sequence>MNPPTVGGKFAAKDVGGGVPDAPGGVKTPPYDAKDKGDTMARLRAGHARPLRGGVNELRAKGARGWLPLPFSPTKTKKRDGHCPVSFFLKKKEKNRTSRRRLNANGTTPLQVIPSLRIRQGALVFFLFSCRSEALAFDVLIVHYFCRICKMRTCTTCYIYPTLFCIVCTIVHG</sequence>
<dbReference type="STRING" id="745368.SAMN02745178_01898"/>
<name>A0A1T4XIJ2_9FIRM</name>
<protein>
    <submittedName>
        <fullName evidence="2">Uncharacterized protein</fullName>
    </submittedName>
</protein>
<accession>A0A1T4XIJ2</accession>
<evidence type="ECO:0000313" key="3">
    <source>
        <dbReference type="Proteomes" id="UP000190286"/>
    </source>
</evidence>
<keyword evidence="3" id="KW-1185">Reference proteome</keyword>
<gene>
    <name evidence="2" type="ORF">SAMN02745178_01898</name>
</gene>
<reference evidence="2 3" key="1">
    <citation type="submission" date="2017-02" db="EMBL/GenBank/DDBJ databases">
        <authorList>
            <person name="Peterson S.W."/>
        </authorList>
    </citation>
    <scope>NUCLEOTIDE SEQUENCE [LARGE SCALE GENOMIC DNA]</scope>
    <source>
        <strain evidence="2 3">ATCC 27749</strain>
    </source>
</reference>
<dbReference type="EMBL" id="FUYF01000010">
    <property type="protein sequence ID" value="SKA88948.1"/>
    <property type="molecule type" value="Genomic_DNA"/>
</dbReference>
<dbReference type="Proteomes" id="UP000190286">
    <property type="component" value="Unassembled WGS sequence"/>
</dbReference>